<dbReference type="RefSeq" id="WP_003135703.1">
    <property type="nucleotide sequence ID" value="NZ_AMQS01000014.1"/>
</dbReference>
<sequence>MEYVLIFSAAVTLYFALGYVKATIKGWVLPNKVTWFLWGLAPMIAFFATLSSSGFSYGQIPVFMAGFTPLLVFGASFINKKSFWRITRFDVSCALLSLTTLLIWYITKNPDLAIFLAIVSDALAALPTLIKAWRYPETESIRPFAAGIFTTGVAFIAINTWNFAHVAFPVYLVLLNIVMTIMLAIRNKKTISKTTRT</sequence>
<feature type="transmembrane region" description="Helical" evidence="1">
    <location>
        <begin position="36"/>
        <end position="54"/>
    </location>
</feature>
<dbReference type="AlphaFoldDB" id="K2PVB1"/>
<feature type="transmembrane region" description="Helical" evidence="1">
    <location>
        <begin position="144"/>
        <end position="161"/>
    </location>
</feature>
<keyword evidence="1" id="KW-0812">Transmembrane</keyword>
<accession>K2PVB1</accession>
<feature type="transmembrane region" description="Helical" evidence="1">
    <location>
        <begin position="60"/>
        <end position="77"/>
    </location>
</feature>
<evidence type="ECO:0000313" key="3">
    <source>
        <dbReference type="Proteomes" id="UP000006787"/>
    </source>
</evidence>
<evidence type="ECO:0000313" key="2">
    <source>
        <dbReference type="EMBL" id="EKF51381.1"/>
    </source>
</evidence>
<gene>
    <name evidence="2" type="ORF">C426_1195</name>
</gene>
<keyword evidence="1" id="KW-1133">Transmembrane helix</keyword>
<protein>
    <submittedName>
        <fullName evidence="2">Uncharacterized protein</fullName>
    </submittedName>
</protein>
<comment type="caution">
    <text evidence="2">The sequence shown here is derived from an EMBL/GenBank/DDBJ whole genome shotgun (WGS) entry which is preliminary data.</text>
</comment>
<keyword evidence="1" id="KW-0472">Membrane</keyword>
<feature type="transmembrane region" description="Helical" evidence="1">
    <location>
        <begin position="6"/>
        <end position="24"/>
    </location>
</feature>
<dbReference type="EMBL" id="AMQS01000014">
    <property type="protein sequence ID" value="EKF51381.1"/>
    <property type="molecule type" value="Genomic_DNA"/>
</dbReference>
<dbReference type="eggNOG" id="ENOG5030BPJ">
    <property type="taxonomic scope" value="Bacteria"/>
</dbReference>
<organism evidence="2 3">
    <name type="scientific">Lactococcus garvieae DCC43</name>
    <dbReference type="NCBI Taxonomy" id="1231377"/>
    <lineage>
        <taxon>Bacteria</taxon>
        <taxon>Bacillati</taxon>
        <taxon>Bacillota</taxon>
        <taxon>Bacilli</taxon>
        <taxon>Lactobacillales</taxon>
        <taxon>Streptococcaceae</taxon>
        <taxon>Lactococcus</taxon>
    </lineage>
</organism>
<dbReference type="PATRIC" id="fig|1231377.3.peg.1196"/>
<name>K2PVB1_9LACT</name>
<proteinExistence type="predicted"/>
<evidence type="ECO:0000256" key="1">
    <source>
        <dbReference type="SAM" id="Phobius"/>
    </source>
</evidence>
<feature type="transmembrane region" description="Helical" evidence="1">
    <location>
        <begin position="89"/>
        <end position="106"/>
    </location>
</feature>
<feature type="transmembrane region" description="Helical" evidence="1">
    <location>
        <begin position="112"/>
        <end position="132"/>
    </location>
</feature>
<reference evidence="2 3" key="1">
    <citation type="journal article" date="2012" name="J. Bacteriol.">
        <title>Genome Sequence of the Bacteriocin-Producing Strain Lactococcus garvieae DCC43.</title>
        <authorList>
            <person name="Gabrielsen C."/>
            <person name="Brede D.A."/>
            <person name="Hernandez P.E."/>
            <person name="Nes I.F."/>
            <person name="Diep D.B."/>
        </authorList>
    </citation>
    <scope>NUCLEOTIDE SEQUENCE [LARGE SCALE GENOMIC DNA]</scope>
    <source>
        <strain evidence="2 3">DCC43</strain>
    </source>
</reference>
<dbReference type="Proteomes" id="UP000006787">
    <property type="component" value="Unassembled WGS sequence"/>
</dbReference>
<feature type="transmembrane region" description="Helical" evidence="1">
    <location>
        <begin position="167"/>
        <end position="185"/>
    </location>
</feature>